<organism evidence="1 2">
    <name type="scientific">Candidatus Woesebacteria bacterium GW2011_GWD1_38_10</name>
    <dbReference type="NCBI Taxonomy" id="1618592"/>
    <lineage>
        <taxon>Bacteria</taxon>
        <taxon>Candidatus Woeseibacteriota</taxon>
    </lineage>
</organism>
<evidence type="ECO:0000313" key="1">
    <source>
        <dbReference type="EMBL" id="KKQ46913.1"/>
    </source>
</evidence>
<dbReference type="EMBL" id="LBTW01000064">
    <property type="protein sequence ID" value="KKQ46913.1"/>
    <property type="molecule type" value="Genomic_DNA"/>
</dbReference>
<proteinExistence type="predicted"/>
<dbReference type="Proteomes" id="UP000034366">
    <property type="component" value="Unassembled WGS sequence"/>
</dbReference>
<accession>A0A0G0HUS8</accession>
<dbReference type="AlphaFoldDB" id="A0A0G0HUS8"/>
<dbReference type="SUPFAM" id="SSF46689">
    <property type="entry name" value="Homeodomain-like"/>
    <property type="match status" value="1"/>
</dbReference>
<reference evidence="1 2" key="1">
    <citation type="journal article" date="2015" name="Nature">
        <title>rRNA introns, odd ribosomes, and small enigmatic genomes across a large radiation of phyla.</title>
        <authorList>
            <person name="Brown C.T."/>
            <person name="Hug L.A."/>
            <person name="Thomas B.C."/>
            <person name="Sharon I."/>
            <person name="Castelle C.J."/>
            <person name="Singh A."/>
            <person name="Wilkins M.J."/>
            <person name="Williams K.H."/>
            <person name="Banfield J.F."/>
        </authorList>
    </citation>
    <scope>NUCLEOTIDE SEQUENCE [LARGE SCALE GENOMIC DNA]</scope>
</reference>
<name>A0A0G0HUS8_9BACT</name>
<dbReference type="InterPro" id="IPR009057">
    <property type="entry name" value="Homeodomain-like_sf"/>
</dbReference>
<evidence type="ECO:0000313" key="2">
    <source>
        <dbReference type="Proteomes" id="UP000034366"/>
    </source>
</evidence>
<gene>
    <name evidence="1" type="ORF">US67_C0064G0004</name>
</gene>
<sequence length="95" mass="10966">MKKVFTSKQKSEVALAAIGGRQTINQLSSIYQVHPTQIQNWKKIVLKNLPALFTDKRGKENISQEKLIEELYKQIGQSKVELDWLKKKLQPFNSP</sequence>
<protein>
    <submittedName>
        <fullName evidence="1">Transposase</fullName>
    </submittedName>
</protein>
<comment type="caution">
    <text evidence="1">The sequence shown here is derived from an EMBL/GenBank/DDBJ whole genome shotgun (WGS) entry which is preliminary data.</text>
</comment>